<dbReference type="InterPro" id="IPR011992">
    <property type="entry name" value="EF-hand-dom_pair"/>
</dbReference>
<dbReference type="PROSITE" id="PS50222">
    <property type="entry name" value="EF_HAND_2"/>
    <property type="match status" value="3"/>
</dbReference>
<feature type="non-terminal residue" evidence="5">
    <location>
        <position position="1"/>
    </location>
</feature>
<organism evidence="5">
    <name type="scientific">Amblyomma maculatum</name>
    <name type="common">Gulf Coast tick</name>
    <dbReference type="NCBI Taxonomy" id="34609"/>
    <lineage>
        <taxon>Eukaryota</taxon>
        <taxon>Metazoa</taxon>
        <taxon>Ecdysozoa</taxon>
        <taxon>Arthropoda</taxon>
        <taxon>Chelicerata</taxon>
        <taxon>Arachnida</taxon>
        <taxon>Acari</taxon>
        <taxon>Parasitiformes</taxon>
        <taxon>Ixodida</taxon>
        <taxon>Ixodoidea</taxon>
        <taxon>Ixodidae</taxon>
        <taxon>Amblyomminae</taxon>
        <taxon>Amblyomma</taxon>
    </lineage>
</organism>
<reference evidence="5" key="1">
    <citation type="journal article" date="2011" name="PLoS ONE">
        <title>A deep insight into the sialotranscriptome of the gulf coast tick, Amblyomma maculatum.</title>
        <authorList>
            <person name="Karim S."/>
            <person name="Singh P."/>
            <person name="Ribeiro J.M."/>
        </authorList>
    </citation>
    <scope>NUCLEOTIDE SEQUENCE</scope>
    <source>
        <tissue evidence="5">Salivary gland</tissue>
    </source>
</reference>
<evidence type="ECO:0000259" key="4">
    <source>
        <dbReference type="PROSITE" id="PS50222"/>
    </source>
</evidence>
<feature type="domain" description="EF-hand" evidence="4">
    <location>
        <begin position="233"/>
        <end position="263"/>
    </location>
</feature>
<dbReference type="InterPro" id="IPR050145">
    <property type="entry name" value="Centrin_CML-like"/>
</dbReference>
<dbReference type="PANTHER" id="PTHR23050">
    <property type="entry name" value="CALCIUM BINDING PROTEIN"/>
    <property type="match status" value="1"/>
</dbReference>
<dbReference type="AlphaFoldDB" id="G3MHL2"/>
<keyword evidence="3" id="KW-0106">Calcium</keyword>
<keyword evidence="2" id="KW-0677">Repeat</keyword>
<dbReference type="SMART" id="SM00054">
    <property type="entry name" value="EFh"/>
    <property type="match status" value="4"/>
</dbReference>
<evidence type="ECO:0000256" key="3">
    <source>
        <dbReference type="ARBA" id="ARBA00022837"/>
    </source>
</evidence>
<sequence length="263" mass="28900">ELSCVGEAGRSQPTLCESRVFPTAQAPIALSVTTSGLVVAVDRRFFADPPPYLRKTTWTKHGNHGLLTGIPFISHLTSTQSTIAAPEVSVSPVQVPRRLLPTTLADMASTTCLLVPDYNANNDERKELKAAFVLLDKNQDGRVNAAEIKHMLDNLGILLNDTMIQNLIAQASGRDDGLISEDEFLAWMAAQTGIKDDVMEDLLAAFRVFDKDSNGYITKDELKLAMEMIGEPMSDTQLDSMIRATDIDNDGRINYEEFVTILL</sequence>
<proteinExistence type="evidence at transcript level"/>
<dbReference type="InterPro" id="IPR002048">
    <property type="entry name" value="EF_hand_dom"/>
</dbReference>
<protein>
    <recommendedName>
        <fullName evidence="4">EF-hand domain-containing protein</fullName>
    </recommendedName>
</protein>
<evidence type="ECO:0000313" key="5">
    <source>
        <dbReference type="EMBL" id="AEO32980.1"/>
    </source>
</evidence>
<evidence type="ECO:0000256" key="1">
    <source>
        <dbReference type="ARBA" id="ARBA00022723"/>
    </source>
</evidence>
<dbReference type="FunFam" id="1.10.238.10:FF:000181">
    <property type="entry name" value="CALML5 isoform 1"/>
    <property type="match status" value="1"/>
</dbReference>
<dbReference type="PROSITE" id="PS00018">
    <property type="entry name" value="EF_HAND_1"/>
    <property type="match status" value="3"/>
</dbReference>
<feature type="domain" description="EF-hand" evidence="4">
    <location>
        <begin position="123"/>
        <end position="158"/>
    </location>
</feature>
<evidence type="ECO:0000256" key="2">
    <source>
        <dbReference type="ARBA" id="ARBA00022737"/>
    </source>
</evidence>
<dbReference type="Pfam" id="PF13499">
    <property type="entry name" value="EF-hand_7"/>
    <property type="match status" value="2"/>
</dbReference>
<dbReference type="EMBL" id="JO841363">
    <property type="protein sequence ID" value="AEO32980.1"/>
    <property type="molecule type" value="mRNA"/>
</dbReference>
<accession>G3MHL2</accession>
<feature type="domain" description="EF-hand" evidence="4">
    <location>
        <begin position="197"/>
        <end position="232"/>
    </location>
</feature>
<dbReference type="GO" id="GO:0005509">
    <property type="term" value="F:calcium ion binding"/>
    <property type="evidence" value="ECO:0007669"/>
    <property type="project" value="InterPro"/>
</dbReference>
<name>G3MHL2_AMBMU</name>
<dbReference type="Gene3D" id="1.10.238.10">
    <property type="entry name" value="EF-hand"/>
    <property type="match status" value="2"/>
</dbReference>
<keyword evidence="1" id="KW-0479">Metal-binding</keyword>
<dbReference type="SUPFAM" id="SSF47473">
    <property type="entry name" value="EF-hand"/>
    <property type="match status" value="1"/>
</dbReference>
<dbReference type="CDD" id="cd00051">
    <property type="entry name" value="EFh"/>
    <property type="match status" value="2"/>
</dbReference>
<dbReference type="InterPro" id="IPR018247">
    <property type="entry name" value="EF_Hand_1_Ca_BS"/>
</dbReference>